<feature type="transmembrane region" description="Helical" evidence="3">
    <location>
        <begin position="6"/>
        <end position="27"/>
    </location>
</feature>
<dbReference type="Pfam" id="PF13180">
    <property type="entry name" value="PDZ_2"/>
    <property type="match status" value="1"/>
</dbReference>
<keyword evidence="2" id="KW-0378">Hydrolase</keyword>
<evidence type="ECO:0000313" key="5">
    <source>
        <dbReference type="EMBL" id="MFH6984122.1"/>
    </source>
</evidence>
<proteinExistence type="predicted"/>
<evidence type="ECO:0000259" key="4">
    <source>
        <dbReference type="PROSITE" id="PS50106"/>
    </source>
</evidence>
<dbReference type="SMART" id="SM00228">
    <property type="entry name" value="PDZ"/>
    <property type="match status" value="2"/>
</dbReference>
<evidence type="ECO:0000256" key="1">
    <source>
        <dbReference type="ARBA" id="ARBA00022670"/>
    </source>
</evidence>
<evidence type="ECO:0000256" key="2">
    <source>
        <dbReference type="ARBA" id="ARBA00022801"/>
    </source>
</evidence>
<keyword evidence="6" id="KW-1185">Reference proteome</keyword>
<dbReference type="PROSITE" id="PS50106">
    <property type="entry name" value="PDZ"/>
    <property type="match status" value="1"/>
</dbReference>
<dbReference type="Pfam" id="PF13365">
    <property type="entry name" value="Trypsin_2"/>
    <property type="match status" value="1"/>
</dbReference>
<dbReference type="PRINTS" id="PR00834">
    <property type="entry name" value="PROTEASES2C"/>
</dbReference>
<dbReference type="InterPro" id="IPR009003">
    <property type="entry name" value="Peptidase_S1_PA"/>
</dbReference>
<dbReference type="InterPro" id="IPR036034">
    <property type="entry name" value="PDZ_sf"/>
</dbReference>
<name>A0ABW7N924_9BACT</name>
<reference evidence="5 6" key="1">
    <citation type="journal article" date="2013" name="Int. J. Syst. Evol. Microbiol.">
        <title>Marinoscillum luteum sp. nov., isolated from marine sediment.</title>
        <authorList>
            <person name="Cha I.T."/>
            <person name="Park S.J."/>
            <person name="Kim S.J."/>
            <person name="Kim J.G."/>
            <person name="Jung M.Y."/>
            <person name="Shin K.S."/>
            <person name="Kwon K.K."/>
            <person name="Yang S.H."/>
            <person name="Seo Y.S."/>
            <person name="Rhee S.K."/>
        </authorList>
    </citation>
    <scope>NUCLEOTIDE SEQUENCE [LARGE SCALE GENOMIC DNA]</scope>
    <source>
        <strain evidence="5 6">KCTC 23939</strain>
    </source>
</reference>
<dbReference type="Proteomes" id="UP001610063">
    <property type="component" value="Unassembled WGS sequence"/>
</dbReference>
<dbReference type="InterPro" id="IPR051201">
    <property type="entry name" value="Chloro_Bact_Ser_Proteases"/>
</dbReference>
<dbReference type="Gene3D" id="2.30.42.10">
    <property type="match status" value="2"/>
</dbReference>
<dbReference type="EMBL" id="JBIPKE010000017">
    <property type="protein sequence ID" value="MFH6984122.1"/>
    <property type="molecule type" value="Genomic_DNA"/>
</dbReference>
<keyword evidence="3" id="KW-0472">Membrane</keyword>
<comment type="caution">
    <text evidence="5">The sequence shown here is derived from an EMBL/GenBank/DDBJ whole genome shotgun (WGS) entry which is preliminary data.</text>
</comment>
<keyword evidence="3" id="KW-1133">Transmembrane helix</keyword>
<dbReference type="PANTHER" id="PTHR43343">
    <property type="entry name" value="PEPTIDASE S12"/>
    <property type="match status" value="1"/>
</dbReference>
<accession>A0ABW7N924</accession>
<organism evidence="5 6">
    <name type="scientific">Marinoscillum luteum</name>
    <dbReference type="NCBI Taxonomy" id="861051"/>
    <lineage>
        <taxon>Bacteria</taxon>
        <taxon>Pseudomonadati</taxon>
        <taxon>Bacteroidota</taxon>
        <taxon>Cytophagia</taxon>
        <taxon>Cytophagales</taxon>
        <taxon>Reichenbachiellaceae</taxon>
        <taxon>Marinoscillum</taxon>
    </lineage>
</organism>
<dbReference type="Gene3D" id="2.40.10.120">
    <property type="match status" value="1"/>
</dbReference>
<keyword evidence="3" id="KW-0812">Transmembrane</keyword>
<evidence type="ECO:0000256" key="3">
    <source>
        <dbReference type="SAM" id="Phobius"/>
    </source>
</evidence>
<evidence type="ECO:0000313" key="6">
    <source>
        <dbReference type="Proteomes" id="UP001610063"/>
    </source>
</evidence>
<gene>
    <name evidence="5" type="ORF">ACHKAR_11775</name>
</gene>
<dbReference type="RefSeq" id="WP_395417541.1">
    <property type="nucleotide sequence ID" value="NZ_JBIPKE010000017.1"/>
</dbReference>
<keyword evidence="1" id="KW-0645">Protease</keyword>
<dbReference type="PANTHER" id="PTHR43343:SF3">
    <property type="entry name" value="PROTEASE DO-LIKE 8, CHLOROPLASTIC"/>
    <property type="match status" value="1"/>
</dbReference>
<dbReference type="InterPro" id="IPR001478">
    <property type="entry name" value="PDZ"/>
</dbReference>
<protein>
    <submittedName>
        <fullName evidence="5">Trypsin-like peptidase domain-containing protein</fullName>
    </submittedName>
</protein>
<dbReference type="InterPro" id="IPR001940">
    <property type="entry name" value="Peptidase_S1C"/>
</dbReference>
<dbReference type="SUPFAM" id="SSF50494">
    <property type="entry name" value="Trypsin-like serine proteases"/>
    <property type="match status" value="1"/>
</dbReference>
<sequence>MKKTIVIVGCVSILSGIIGSLLTFTLLKKEGFLSTEHASLISLNHETPDLGFTPQYSEIRPEVINAEDNFVFASEQSKSSVVFIQTLSEYEYRTGSWLDWFFEPRASQQISSGSGVILSEDGYIITNNHVVDDADIIKVVHGKKTYDGKLMGTDPSTDLAVIKVNQQNLPAIKFGNSDDVNVGEWVLAVGNPFNLTSTVTAGIVSAKGRNINILRDKFPIESFIQTDAAINPGNSGGALVNTQGNLIGVNTAILSRTGSYTGYGFAVPSNIVKKVFEDIKNYGEVQKAFIGAEFIDINSELATKMNLEDLSGVIVANVQREGAAAKGNLEKGDVIREINGRKIDSKAFLEEYMGNMYPGEEIKVLIEREGTKKEKKLTLTNREGTTGIIRRDVYASEWLDATFESVPKVERDLLGIKSGVKVVDYKKTGIFAKLGIAEGFIITHINNTTVESPAEFSEILERIKGRVIISGIDKHGRNVYYPYFF</sequence>
<feature type="domain" description="PDZ" evidence="4">
    <location>
        <begin position="312"/>
        <end position="370"/>
    </location>
</feature>
<dbReference type="SUPFAM" id="SSF50156">
    <property type="entry name" value="PDZ domain-like"/>
    <property type="match status" value="2"/>
</dbReference>